<feature type="transmembrane region" description="Helical" evidence="1">
    <location>
        <begin position="109"/>
        <end position="138"/>
    </location>
</feature>
<keyword evidence="1" id="KW-0812">Transmembrane</keyword>
<feature type="transmembrane region" description="Helical" evidence="1">
    <location>
        <begin position="67"/>
        <end position="88"/>
    </location>
</feature>
<evidence type="ECO:0000313" key="3">
    <source>
        <dbReference type="RefSeq" id="XP_016930306.3"/>
    </source>
</evidence>
<evidence type="ECO:0000313" key="2">
    <source>
        <dbReference type="Proteomes" id="UP001652628"/>
    </source>
</evidence>
<keyword evidence="1" id="KW-0472">Membrane</keyword>
<organism evidence="2 3">
    <name type="scientific">Drosophila suzukii</name>
    <name type="common">Spotted-wing drosophila fruit fly</name>
    <dbReference type="NCBI Taxonomy" id="28584"/>
    <lineage>
        <taxon>Eukaryota</taxon>
        <taxon>Metazoa</taxon>
        <taxon>Ecdysozoa</taxon>
        <taxon>Arthropoda</taxon>
        <taxon>Hexapoda</taxon>
        <taxon>Insecta</taxon>
        <taxon>Pterygota</taxon>
        <taxon>Neoptera</taxon>
        <taxon>Endopterygota</taxon>
        <taxon>Diptera</taxon>
        <taxon>Brachycera</taxon>
        <taxon>Muscomorpha</taxon>
        <taxon>Ephydroidea</taxon>
        <taxon>Drosophilidae</taxon>
        <taxon>Drosophila</taxon>
        <taxon>Sophophora</taxon>
    </lineage>
</organism>
<proteinExistence type="predicted"/>
<dbReference type="RefSeq" id="XP_016930306.3">
    <property type="nucleotide sequence ID" value="XM_017074817.4"/>
</dbReference>
<dbReference type="Proteomes" id="UP001652628">
    <property type="component" value="Chromosome 2R"/>
</dbReference>
<gene>
    <name evidence="3" type="primary">LOC108010020</name>
</gene>
<protein>
    <submittedName>
        <fullName evidence="3">Uncharacterized protein</fullName>
    </submittedName>
</protein>
<feature type="transmembrane region" description="Helical" evidence="1">
    <location>
        <begin position="20"/>
        <end position="41"/>
    </location>
</feature>
<dbReference type="AlphaFoldDB" id="A0AB39Z8R6"/>
<keyword evidence="2" id="KW-1185">Reference proteome</keyword>
<dbReference type="GeneID" id="108010020"/>
<feature type="transmembrane region" description="Helical" evidence="1">
    <location>
        <begin position="150"/>
        <end position="175"/>
    </location>
</feature>
<reference evidence="3" key="1">
    <citation type="submission" date="2025-08" db="UniProtKB">
        <authorList>
            <consortium name="RefSeq"/>
        </authorList>
    </citation>
    <scope>IDENTIFICATION</scope>
</reference>
<accession>A0AB39Z8R6</accession>
<name>A0AB39Z8R6_DROSZ</name>
<sequence>MPGQYTNRKHTRSIMVILRFLWAFWYLWAMMHAAAIVPIPFEEWDINLWNKKLKYVLTYKSLFEFKMKIEMCVHSMVIVLLFSLYRCCQCSFIGARFLEARMEKPSNKYYLMAFSTPYCLAFIGTWIYSTMMTVWAIILVVKGDESETTYILICQLVIALIFKLMVLANVLSVILRICGYIMIFEKDSTVGQLNYNNFGDHLNLFFRV</sequence>
<keyword evidence="1" id="KW-1133">Transmembrane helix</keyword>
<evidence type="ECO:0000256" key="1">
    <source>
        <dbReference type="SAM" id="Phobius"/>
    </source>
</evidence>